<evidence type="ECO:0000256" key="2">
    <source>
        <dbReference type="ARBA" id="ARBA00022598"/>
    </source>
</evidence>
<reference evidence="7 8" key="1">
    <citation type="submission" date="2018-07" db="EMBL/GenBank/DDBJ databases">
        <title>Genomic Encyclopedia of Type Strains, Phase IV (KMG-IV): sequencing the most valuable type-strain genomes for metagenomic binning, comparative biology and taxonomic classification.</title>
        <authorList>
            <person name="Goeker M."/>
        </authorList>
    </citation>
    <scope>NUCLEOTIDE SEQUENCE [LARGE SCALE GENOMIC DNA]</scope>
    <source>
        <strain evidence="7 8">DSM 21634</strain>
    </source>
</reference>
<evidence type="ECO:0000256" key="1">
    <source>
        <dbReference type="ARBA" id="ARBA00006432"/>
    </source>
</evidence>
<dbReference type="PANTHER" id="PTHR43201">
    <property type="entry name" value="ACYL-COA SYNTHETASE"/>
    <property type="match status" value="1"/>
</dbReference>
<dbReference type="Proteomes" id="UP000252884">
    <property type="component" value="Unassembled WGS sequence"/>
</dbReference>
<accession>A0A368XN82</accession>
<sequence length="537" mass="56807">MQATSTKHAPAGASALSTAPAPSWEGEADLPARLVSPVFSHAATHPQRMAIGDGARVWSYAELAHAVRSGEAFLRSQGVQRGDRVMLIGENGLVLAALILACGAVNAIAVLENARRAPLEVDAIKAHAQPRVIVFTTDVSPDAAQHAERAGATEVSLPMIGALSYARATPGHPPQEVEGTSDDVGFLIYTTGTTGTPKGVMLTHRNLLYLGAMMLPLRGFNASDRVYCVLPITHVMGLAVVFGATMRAGGFLRLAARFSVQDCVQSLARDGITVLQGAPAMFAKLVDHARTHAVTAPALRYIGAGGAPIDAAIKADTESLFKLPLHNGYGLTEASALCWTRLQAPRQDCSVGLPLPGVELRVLTPDLLEAPQGQAGDLWVRGPNVMKGYYRDPALTAKVTRPGGWFNTQDLARIDLDGAVQIQGRTKDLIIASGFNVYPLEVENALNSHPAIVHSAVLGREVDGNEQVIAFVELASGASLSLAELQAHLSERLSPYKRPRAVYAMDAIPSSPNGKVLKHKLKDLVATPDPALARPLA</sequence>
<dbReference type="InterPro" id="IPR020845">
    <property type="entry name" value="AMP-binding_CS"/>
</dbReference>
<name>A0A368XN82_9BURK</name>
<dbReference type="EMBL" id="QPJK01000007">
    <property type="protein sequence ID" value="RCW68636.1"/>
    <property type="molecule type" value="Genomic_DNA"/>
</dbReference>
<proteinExistence type="inferred from homology"/>
<keyword evidence="2 7" id="KW-0436">Ligase</keyword>
<comment type="similarity">
    <text evidence="1">Belongs to the ATP-dependent AMP-binding enzyme family.</text>
</comment>
<dbReference type="RefSeq" id="WP_114470169.1">
    <property type="nucleotide sequence ID" value="NZ_QPJK01000007.1"/>
</dbReference>
<dbReference type="GO" id="GO:0031956">
    <property type="term" value="F:medium-chain fatty acid-CoA ligase activity"/>
    <property type="evidence" value="ECO:0007669"/>
    <property type="project" value="TreeGrafter"/>
</dbReference>
<dbReference type="InterPro" id="IPR025110">
    <property type="entry name" value="AMP-bd_C"/>
</dbReference>
<keyword evidence="8" id="KW-1185">Reference proteome</keyword>
<protein>
    <submittedName>
        <fullName evidence="7">Acyl-CoA synthetase (AMP-forming)/AMP-acid ligase II</fullName>
    </submittedName>
</protein>
<dbReference type="Gene3D" id="3.40.50.12780">
    <property type="entry name" value="N-terminal domain of ligase-like"/>
    <property type="match status" value="1"/>
</dbReference>
<dbReference type="OrthoDB" id="9766486at2"/>
<dbReference type="GO" id="GO:0006631">
    <property type="term" value="P:fatty acid metabolic process"/>
    <property type="evidence" value="ECO:0007669"/>
    <property type="project" value="TreeGrafter"/>
</dbReference>
<evidence type="ECO:0000256" key="4">
    <source>
        <dbReference type="SAM" id="Phobius"/>
    </source>
</evidence>
<dbReference type="Pfam" id="PF00501">
    <property type="entry name" value="AMP-binding"/>
    <property type="match status" value="1"/>
</dbReference>
<dbReference type="InterPro" id="IPR000873">
    <property type="entry name" value="AMP-dep_synth/lig_dom"/>
</dbReference>
<keyword evidence="4" id="KW-0472">Membrane</keyword>
<dbReference type="InterPro" id="IPR045851">
    <property type="entry name" value="AMP-bd_C_sf"/>
</dbReference>
<evidence type="ECO:0000313" key="8">
    <source>
        <dbReference type="Proteomes" id="UP000252884"/>
    </source>
</evidence>
<evidence type="ECO:0000256" key="3">
    <source>
        <dbReference type="SAM" id="MobiDB-lite"/>
    </source>
</evidence>
<dbReference type="AlphaFoldDB" id="A0A368XN82"/>
<dbReference type="InterPro" id="IPR042099">
    <property type="entry name" value="ANL_N_sf"/>
</dbReference>
<comment type="caution">
    <text evidence="7">The sequence shown here is derived from an EMBL/GenBank/DDBJ whole genome shotgun (WGS) entry which is preliminary data.</text>
</comment>
<gene>
    <name evidence="7" type="ORF">DES41_107157</name>
</gene>
<dbReference type="Gene3D" id="3.30.300.30">
    <property type="match status" value="1"/>
</dbReference>
<organism evidence="7 8">
    <name type="scientific">Pseudorhodoferax soli</name>
    <dbReference type="NCBI Taxonomy" id="545864"/>
    <lineage>
        <taxon>Bacteria</taxon>
        <taxon>Pseudomonadati</taxon>
        <taxon>Pseudomonadota</taxon>
        <taxon>Betaproteobacteria</taxon>
        <taxon>Burkholderiales</taxon>
        <taxon>Comamonadaceae</taxon>
    </lineage>
</organism>
<keyword evidence="4" id="KW-1133">Transmembrane helix</keyword>
<dbReference type="PROSITE" id="PS00455">
    <property type="entry name" value="AMP_BINDING"/>
    <property type="match status" value="1"/>
</dbReference>
<feature type="transmembrane region" description="Helical" evidence="4">
    <location>
        <begin position="93"/>
        <end position="111"/>
    </location>
</feature>
<keyword evidence="4" id="KW-0812">Transmembrane</keyword>
<dbReference type="PANTHER" id="PTHR43201:SF5">
    <property type="entry name" value="MEDIUM-CHAIN ACYL-COA LIGASE ACSF2, MITOCHONDRIAL"/>
    <property type="match status" value="1"/>
</dbReference>
<feature type="domain" description="AMP-dependent synthetase/ligase" evidence="5">
    <location>
        <begin position="40"/>
        <end position="390"/>
    </location>
</feature>
<dbReference type="Pfam" id="PF13193">
    <property type="entry name" value="AMP-binding_C"/>
    <property type="match status" value="1"/>
</dbReference>
<evidence type="ECO:0000313" key="7">
    <source>
        <dbReference type="EMBL" id="RCW68636.1"/>
    </source>
</evidence>
<evidence type="ECO:0000259" key="6">
    <source>
        <dbReference type="Pfam" id="PF13193"/>
    </source>
</evidence>
<dbReference type="SUPFAM" id="SSF56801">
    <property type="entry name" value="Acetyl-CoA synthetase-like"/>
    <property type="match status" value="1"/>
</dbReference>
<evidence type="ECO:0000259" key="5">
    <source>
        <dbReference type="Pfam" id="PF00501"/>
    </source>
</evidence>
<feature type="domain" description="AMP-binding enzyme C-terminal" evidence="6">
    <location>
        <begin position="441"/>
        <end position="515"/>
    </location>
</feature>
<feature type="region of interest" description="Disordered" evidence="3">
    <location>
        <begin position="1"/>
        <end position="23"/>
    </location>
</feature>